<dbReference type="EMBL" id="FTOQ01000011">
    <property type="protein sequence ID" value="SIT03378.1"/>
    <property type="molecule type" value="Genomic_DNA"/>
</dbReference>
<accession>A0A1N7NYL4</accession>
<dbReference type="RefSeq" id="WP_076449325.1">
    <property type="nucleotide sequence ID" value="NZ_FTOQ01000011.1"/>
</dbReference>
<evidence type="ECO:0000313" key="1">
    <source>
        <dbReference type="EMBL" id="SIT03378.1"/>
    </source>
</evidence>
<proteinExistence type="predicted"/>
<protein>
    <submittedName>
        <fullName evidence="1">Uncharacterized protein</fullName>
    </submittedName>
</protein>
<dbReference type="AlphaFoldDB" id="A0A1N7NYL4"/>
<organism evidence="1 2">
    <name type="scientific">Roseivivax lentus</name>
    <dbReference type="NCBI Taxonomy" id="633194"/>
    <lineage>
        <taxon>Bacteria</taxon>
        <taxon>Pseudomonadati</taxon>
        <taxon>Pseudomonadota</taxon>
        <taxon>Alphaproteobacteria</taxon>
        <taxon>Rhodobacterales</taxon>
        <taxon>Roseobacteraceae</taxon>
        <taxon>Roseivivax</taxon>
    </lineage>
</organism>
<dbReference type="STRING" id="633194.SAMN05421759_11132"/>
<name>A0A1N7NYL4_9RHOB</name>
<evidence type="ECO:0000313" key="2">
    <source>
        <dbReference type="Proteomes" id="UP000186684"/>
    </source>
</evidence>
<sequence>MDTAFRPSTRAPLRSLLVFAAVFALLYGLALATAERVVARGATETAFQKLLAARGQHVDWLVLGASHALPLDYGDVPQRLRDETGQTMLVAAEIGAGPLYNRAVFEQALEDLSIGRMIYVVDAFAFGSREWNEARLSDRGLLRRTPLRLSTARILASTALRHRLDPRGLIDYLSGFSKLNPADRFPQAGWRGAETFDRRFRPSRHAVSARIDYLYPDGAPQAEDLGRYLGMLDAMIAGAATAGIEVLVIKPPLPEAFGDSLPEEATFDAALRARLARRDVDFLDLSAAIPGAENYFDTDHLNRAGVDTLYRDYLRPRLAGD</sequence>
<reference evidence="2" key="1">
    <citation type="submission" date="2017-01" db="EMBL/GenBank/DDBJ databases">
        <authorList>
            <person name="Varghese N."/>
            <person name="Submissions S."/>
        </authorList>
    </citation>
    <scope>NUCLEOTIDE SEQUENCE [LARGE SCALE GENOMIC DNA]</scope>
    <source>
        <strain evidence="2">DSM 29430</strain>
    </source>
</reference>
<keyword evidence="2" id="KW-1185">Reference proteome</keyword>
<dbReference type="SUPFAM" id="SSF52266">
    <property type="entry name" value="SGNH hydrolase"/>
    <property type="match status" value="1"/>
</dbReference>
<dbReference type="Proteomes" id="UP000186684">
    <property type="component" value="Unassembled WGS sequence"/>
</dbReference>
<dbReference type="OrthoDB" id="7834371at2"/>
<gene>
    <name evidence="1" type="ORF">SAMN05421759_11132</name>
</gene>